<feature type="domain" description="Tf2-1-like SH3-like" evidence="1">
    <location>
        <begin position="19"/>
        <end position="75"/>
    </location>
</feature>
<dbReference type="Proteomes" id="UP000054532">
    <property type="component" value="Unassembled WGS sequence"/>
</dbReference>
<dbReference type="InterPro" id="IPR056924">
    <property type="entry name" value="SH3_Tf2-1"/>
</dbReference>
<sequence length="149" mass="16945">KEYADRRGRKNTSRFRRDDRVLLSTDGIPSAAVTNLGANKLAPRFIGPFKVTQVIEDAYTLDIPKSMRLHQCLQIAQATHHHPTPLFRLRGEPLSRVCAPISSLRKLIGLPTHEAIQVDRQTLHCSTLLGSTRIIRIRKPAIDETRRRH</sequence>
<organism evidence="2">
    <name type="scientific">Phytophthora nicotianae</name>
    <name type="common">Potato buckeye rot agent</name>
    <name type="synonym">Phytophthora parasitica</name>
    <dbReference type="NCBI Taxonomy" id="4792"/>
    <lineage>
        <taxon>Eukaryota</taxon>
        <taxon>Sar</taxon>
        <taxon>Stramenopiles</taxon>
        <taxon>Oomycota</taxon>
        <taxon>Peronosporomycetes</taxon>
        <taxon>Peronosporales</taxon>
        <taxon>Peronosporaceae</taxon>
        <taxon>Phytophthora</taxon>
    </lineage>
</organism>
<feature type="non-terminal residue" evidence="2">
    <location>
        <position position="1"/>
    </location>
</feature>
<dbReference type="EMBL" id="KI695663">
    <property type="protein sequence ID" value="ETM35044.1"/>
    <property type="molecule type" value="Genomic_DNA"/>
</dbReference>
<gene>
    <name evidence="2" type="ORF">L914_17996</name>
</gene>
<proteinExistence type="predicted"/>
<dbReference type="VEuPathDB" id="FungiDB:PPTG_17824"/>
<evidence type="ECO:0000259" key="1">
    <source>
        <dbReference type="Pfam" id="PF24626"/>
    </source>
</evidence>
<dbReference type="AlphaFoldDB" id="W2MHS7"/>
<evidence type="ECO:0000313" key="2">
    <source>
        <dbReference type="EMBL" id="ETM35044.1"/>
    </source>
</evidence>
<dbReference type="Pfam" id="PF24626">
    <property type="entry name" value="SH3_Tf2-1"/>
    <property type="match status" value="1"/>
</dbReference>
<accession>W2MHS7</accession>
<name>W2MHS7_PHYNI</name>
<protein>
    <recommendedName>
        <fullName evidence="1">Tf2-1-like SH3-like domain-containing protein</fullName>
    </recommendedName>
</protein>
<reference evidence="2" key="1">
    <citation type="submission" date="2013-11" db="EMBL/GenBank/DDBJ databases">
        <title>The Genome Sequence of Phytophthora parasitica IAC_01/95.</title>
        <authorList>
            <consortium name="The Broad Institute Genomics Platform"/>
            <person name="Russ C."/>
            <person name="Tyler B."/>
            <person name="Panabieres F."/>
            <person name="Shan W."/>
            <person name="Tripathy S."/>
            <person name="Grunwald N."/>
            <person name="Machado M."/>
            <person name="Johnson C.S."/>
            <person name="Arredondo F."/>
            <person name="Hong C."/>
            <person name="Coffey M."/>
            <person name="Young S.K."/>
            <person name="Zeng Q."/>
            <person name="Gargeya S."/>
            <person name="Fitzgerald M."/>
            <person name="Abouelleil A."/>
            <person name="Alvarado L."/>
            <person name="Chapman S.B."/>
            <person name="Gainer-Dewar J."/>
            <person name="Goldberg J."/>
            <person name="Griggs A."/>
            <person name="Gujja S."/>
            <person name="Hansen M."/>
            <person name="Howarth C."/>
            <person name="Imamovic A."/>
            <person name="Ireland A."/>
            <person name="Larimer J."/>
            <person name="McCowan C."/>
            <person name="Murphy C."/>
            <person name="Pearson M."/>
            <person name="Poon T.W."/>
            <person name="Priest M."/>
            <person name="Roberts A."/>
            <person name="Saif S."/>
            <person name="Shea T."/>
            <person name="Sykes S."/>
            <person name="Wortman J."/>
            <person name="Nusbaum C."/>
            <person name="Birren B."/>
        </authorList>
    </citation>
    <scope>NUCLEOTIDE SEQUENCE [LARGE SCALE GENOMIC DNA]</scope>
    <source>
        <strain evidence="2">IAC_01/95</strain>
    </source>
</reference>